<reference evidence="1" key="1">
    <citation type="journal article" date="2020" name="Stud. Mycol.">
        <title>101 Dothideomycetes genomes: a test case for predicting lifestyles and emergence of pathogens.</title>
        <authorList>
            <person name="Haridas S."/>
            <person name="Albert R."/>
            <person name="Binder M."/>
            <person name="Bloem J."/>
            <person name="Labutti K."/>
            <person name="Salamov A."/>
            <person name="Andreopoulos B."/>
            <person name="Baker S."/>
            <person name="Barry K."/>
            <person name="Bills G."/>
            <person name="Bluhm B."/>
            <person name="Cannon C."/>
            <person name="Castanera R."/>
            <person name="Culley D."/>
            <person name="Daum C."/>
            <person name="Ezra D."/>
            <person name="Gonzalez J."/>
            <person name="Henrissat B."/>
            <person name="Kuo A."/>
            <person name="Liang C."/>
            <person name="Lipzen A."/>
            <person name="Lutzoni F."/>
            <person name="Magnuson J."/>
            <person name="Mondo S."/>
            <person name="Nolan M."/>
            <person name="Ohm R."/>
            <person name="Pangilinan J."/>
            <person name="Park H.-J."/>
            <person name="Ramirez L."/>
            <person name="Alfaro M."/>
            <person name="Sun H."/>
            <person name="Tritt A."/>
            <person name="Yoshinaga Y."/>
            <person name="Zwiers L.-H."/>
            <person name="Turgeon B."/>
            <person name="Goodwin S."/>
            <person name="Spatafora J."/>
            <person name="Crous P."/>
            <person name="Grigoriev I."/>
        </authorList>
    </citation>
    <scope>NUCLEOTIDE SEQUENCE</scope>
    <source>
        <strain evidence="1">ATCC 74209</strain>
    </source>
</reference>
<dbReference type="Proteomes" id="UP000799536">
    <property type="component" value="Unassembled WGS sequence"/>
</dbReference>
<comment type="caution">
    <text evidence="1">The sequence shown here is derived from an EMBL/GenBank/DDBJ whole genome shotgun (WGS) entry which is preliminary data.</text>
</comment>
<evidence type="ECO:0000313" key="1">
    <source>
        <dbReference type="EMBL" id="KAF2203282.1"/>
    </source>
</evidence>
<keyword evidence="2" id="KW-1185">Reference proteome</keyword>
<evidence type="ECO:0000313" key="2">
    <source>
        <dbReference type="Proteomes" id="UP000799536"/>
    </source>
</evidence>
<proteinExistence type="predicted"/>
<gene>
    <name evidence="1" type="ORF">GQ43DRAFT_367232</name>
</gene>
<dbReference type="OrthoDB" id="5411041at2759"/>
<feature type="non-terminal residue" evidence="1">
    <location>
        <position position="1"/>
    </location>
</feature>
<accession>A0A9P4JQ17</accession>
<name>A0A9P4JQ17_9PLEO</name>
<dbReference type="AlphaFoldDB" id="A0A9P4JQ17"/>
<dbReference type="EMBL" id="ML993908">
    <property type="protein sequence ID" value="KAF2203282.1"/>
    <property type="molecule type" value="Genomic_DNA"/>
</dbReference>
<organism evidence="1 2">
    <name type="scientific">Delitschia confertaspora ATCC 74209</name>
    <dbReference type="NCBI Taxonomy" id="1513339"/>
    <lineage>
        <taxon>Eukaryota</taxon>
        <taxon>Fungi</taxon>
        <taxon>Dikarya</taxon>
        <taxon>Ascomycota</taxon>
        <taxon>Pezizomycotina</taxon>
        <taxon>Dothideomycetes</taxon>
        <taxon>Pleosporomycetidae</taxon>
        <taxon>Pleosporales</taxon>
        <taxon>Delitschiaceae</taxon>
        <taxon>Delitschia</taxon>
    </lineage>
</organism>
<sequence>TMSLSPDQQFMQQQQDRYDKLKRNVAIGCLVVCPLVALLPPRKLDWYTFGLGTAFVVSADHLTTQSTGKGLYQHLLWTPKLPGSELPTERAREVQRALKEKELREQGKDAMRELRREQEEKKQGVLQKLWMGDEKEGWKERRLQEERDALEQGKNYTDMILEQIWEVWNWDKKGADGKVREQAQGVKEGEERK</sequence>
<protein>
    <submittedName>
        <fullName evidence="1">Uncharacterized protein</fullName>
    </submittedName>
</protein>